<sequence length="78" mass="8758">MIGHAHTSDDPDDIAALVAPGYDAELDRAFVIDIIGFDWNCPQHIPALFNEQQITQITRPLLDEITQLRAQLSQREGM</sequence>
<name>A0A0J7XJQ6_9SPHN</name>
<dbReference type="OrthoDB" id="9790331at2"/>
<dbReference type="Proteomes" id="UP000052268">
    <property type="component" value="Unassembled WGS sequence"/>
</dbReference>
<accession>A0A0J7XJQ6</accession>
<dbReference type="EMBL" id="JACU01000010">
    <property type="protein sequence ID" value="KMS51942.1"/>
    <property type="molecule type" value="Genomic_DNA"/>
</dbReference>
<keyword evidence="2" id="KW-1185">Reference proteome</keyword>
<gene>
    <name evidence="1" type="ORF">V474_02535</name>
</gene>
<reference evidence="1 2" key="1">
    <citation type="journal article" date="2015" name="G3 (Bethesda)">
        <title>Insights into Ongoing Evolution of the Hexachlorocyclohexane Catabolic Pathway from Comparative Genomics of Ten Sphingomonadaceae Strains.</title>
        <authorList>
            <person name="Pearce S.L."/>
            <person name="Oakeshott J.G."/>
            <person name="Pandey G."/>
        </authorList>
    </citation>
    <scope>NUCLEOTIDE SEQUENCE [LARGE SCALE GENOMIC DNA]</scope>
    <source>
        <strain evidence="1 2">LL02</strain>
    </source>
</reference>
<comment type="caution">
    <text evidence="1">The sequence shown here is derived from an EMBL/GenBank/DDBJ whole genome shotgun (WGS) entry which is preliminary data.</text>
</comment>
<dbReference type="AlphaFoldDB" id="A0A0J7XJQ6"/>
<dbReference type="RefSeq" id="WP_059153103.1">
    <property type="nucleotide sequence ID" value="NZ_KQ130457.1"/>
</dbReference>
<protein>
    <submittedName>
        <fullName evidence="1">Uncharacterized protein</fullName>
    </submittedName>
</protein>
<organism evidence="1 2">
    <name type="scientific">Novosphingobium barchaimii LL02</name>
    <dbReference type="NCBI Taxonomy" id="1114963"/>
    <lineage>
        <taxon>Bacteria</taxon>
        <taxon>Pseudomonadati</taxon>
        <taxon>Pseudomonadota</taxon>
        <taxon>Alphaproteobacteria</taxon>
        <taxon>Sphingomonadales</taxon>
        <taxon>Sphingomonadaceae</taxon>
        <taxon>Novosphingobium</taxon>
    </lineage>
</organism>
<dbReference type="PATRIC" id="fig|1114963.3.peg.4126"/>
<evidence type="ECO:0000313" key="1">
    <source>
        <dbReference type="EMBL" id="KMS51942.1"/>
    </source>
</evidence>
<evidence type="ECO:0000313" key="2">
    <source>
        <dbReference type="Proteomes" id="UP000052268"/>
    </source>
</evidence>
<proteinExistence type="predicted"/>